<keyword evidence="3" id="KW-1185">Reference proteome</keyword>
<dbReference type="SUPFAM" id="SSF100950">
    <property type="entry name" value="NagB/RpiA/CoA transferase-like"/>
    <property type="match status" value="1"/>
</dbReference>
<proteinExistence type="predicted"/>
<dbReference type="RefSeq" id="WP_237874227.1">
    <property type="nucleotide sequence ID" value="NZ_JAKLTR010000010.1"/>
</dbReference>
<feature type="domain" description="Glucosamine/galactosamine-6-phosphate isomerase" evidence="1">
    <location>
        <begin position="19"/>
        <end position="239"/>
    </location>
</feature>
<accession>A0ABS9KUB9</accession>
<comment type="caution">
    <text evidence="2">The sequence shown here is derived from an EMBL/GenBank/DDBJ whole genome shotgun (WGS) entry which is preliminary data.</text>
</comment>
<dbReference type="EMBL" id="JAKLTR010000010">
    <property type="protein sequence ID" value="MCG2615864.1"/>
    <property type="molecule type" value="Genomic_DNA"/>
</dbReference>
<protein>
    <submittedName>
        <fullName evidence="2">Glucosamine-6-phosphate deaminase</fullName>
    </submittedName>
</protein>
<dbReference type="InterPro" id="IPR004547">
    <property type="entry name" value="Glucosamine6P_isomerase"/>
</dbReference>
<dbReference type="PANTHER" id="PTHR11280">
    <property type="entry name" value="GLUCOSAMINE-6-PHOSPHATE ISOMERASE"/>
    <property type="match status" value="1"/>
</dbReference>
<evidence type="ECO:0000259" key="1">
    <source>
        <dbReference type="Pfam" id="PF01182"/>
    </source>
</evidence>
<evidence type="ECO:0000313" key="2">
    <source>
        <dbReference type="EMBL" id="MCG2615864.1"/>
    </source>
</evidence>
<dbReference type="CDD" id="cd01399">
    <property type="entry name" value="GlcN6P_deaminase"/>
    <property type="match status" value="1"/>
</dbReference>
<dbReference type="PANTHER" id="PTHR11280:SF6">
    <property type="entry name" value="GLUCOSAMINE-6-PHOSPHATE ISOMERASE NAGB"/>
    <property type="match status" value="1"/>
</dbReference>
<organism evidence="2 3">
    <name type="scientific">Terrimonas ginsenosidimutans</name>
    <dbReference type="NCBI Taxonomy" id="2908004"/>
    <lineage>
        <taxon>Bacteria</taxon>
        <taxon>Pseudomonadati</taxon>
        <taxon>Bacteroidota</taxon>
        <taxon>Chitinophagia</taxon>
        <taxon>Chitinophagales</taxon>
        <taxon>Chitinophagaceae</taxon>
        <taxon>Terrimonas</taxon>
    </lineage>
</organism>
<dbReference type="Proteomes" id="UP001165367">
    <property type="component" value="Unassembled WGS sequence"/>
</dbReference>
<evidence type="ECO:0000313" key="3">
    <source>
        <dbReference type="Proteomes" id="UP001165367"/>
    </source>
</evidence>
<name>A0ABS9KUB9_9BACT</name>
<dbReference type="Gene3D" id="3.40.50.1360">
    <property type="match status" value="1"/>
</dbReference>
<dbReference type="InterPro" id="IPR006148">
    <property type="entry name" value="Glc/Gal-6P_isomerase"/>
</dbReference>
<reference evidence="2" key="1">
    <citation type="submission" date="2022-01" db="EMBL/GenBank/DDBJ databases">
        <authorList>
            <person name="Jo J.-H."/>
            <person name="Im W.-T."/>
        </authorList>
    </citation>
    <scope>NUCLEOTIDE SEQUENCE</scope>
    <source>
        <strain evidence="2">NA20</strain>
    </source>
</reference>
<dbReference type="InterPro" id="IPR037171">
    <property type="entry name" value="NagB/RpiA_transferase-like"/>
</dbReference>
<gene>
    <name evidence="2" type="ORF">LZZ85_16330</name>
</gene>
<sequence length="264" mass="29382">MTDFVADQLKVRIYENRIALGEDAAKLAAETIRLLLKQKPVVNIIFAAAASQNEFLEALIKEDIEWQRVQAFHMDEYIGLPKNDPQLFGVFLRKRIFDKVPFGNIFYLNGQATDTAAECERYSSLLREHPVDITCMGIGENTHLAFNDPHVAEFNDPKLVKVVDLDEACKQQQVNEGCFIDVSQVPVDAFTLTIPALLKAGKIFCMVPGTTKAQAVYHTLMDAVSEQYPSTILRKHGGALLFLEKESAAKVLAETTALTAVTYS</sequence>
<dbReference type="Pfam" id="PF01182">
    <property type="entry name" value="Glucosamine_iso"/>
    <property type="match status" value="1"/>
</dbReference>